<protein>
    <submittedName>
        <fullName evidence="1">HEAT repeat-containing protein</fullName>
    </submittedName>
</protein>
<dbReference type="EMBL" id="LT594323">
    <property type="protein sequence ID" value="SBT39072.1"/>
    <property type="molecule type" value="Genomic_DNA"/>
</dbReference>
<evidence type="ECO:0000313" key="2">
    <source>
        <dbReference type="Proteomes" id="UP000199385"/>
    </source>
</evidence>
<dbReference type="InterPro" id="IPR011989">
    <property type="entry name" value="ARM-like"/>
</dbReference>
<gene>
    <name evidence="1" type="ORF">GA0070611_0781</name>
</gene>
<keyword evidence="2" id="KW-1185">Reference proteome</keyword>
<dbReference type="PATRIC" id="fig|261654.4.peg.803"/>
<dbReference type="InterPro" id="IPR016024">
    <property type="entry name" value="ARM-type_fold"/>
</dbReference>
<dbReference type="PROSITE" id="PS50077">
    <property type="entry name" value="HEAT_REPEAT"/>
    <property type="match status" value="1"/>
</dbReference>
<evidence type="ECO:0000313" key="1">
    <source>
        <dbReference type="EMBL" id="SBT39072.1"/>
    </source>
</evidence>
<sequence>MAIRYGPVGAPSIFHLATAAIRETLPVGGGRYAAAVPHDLPEVHWAGLSHAYGPASDTADLLRQLGAPDREAAEAALAELYGSIFHQGTVYPATVAAVPFLAESARTAPHGRADLVWLLGQLADPQHAYGEDFPAVRAAVAACRPVLLDLLPDPDPEVREAAAYAAARAGAPAAALWQRWPAERSEPVRASLALGLGLTDPTGAQSTLTDQARHGPPALRLAAAIALLRAGLPWPPGTVAAVAAAVDAGATIAYWWARGADWSDELLVAPAAPVAVDLLRHLLASTRAETRRTGLWAAAQRCDASRSAPAELVPLVAAVARDPDPEVRRAALDTLSRAGAAAGPYADLLAEVAAGYPQVAGGRAITVAHDALGALTRLGDPRWIEPVCAAAAAGHPRPRVPDRARRTPVVLDAVRRRLAAEPARADVLAGVLGHWRAEAAVPELRAALPYAGPEVAGALLAIGYDDPRAAPYLRARAAQSADLAAAAAVLRITGDVRPLRKLVGAALAGGLRPLPGPVTVVADSGEALRPLLPAARARLTGVPDATYPQREAQILAARVVAALDGVPPVLATVRAVLAAGHVPARAAADLVADLAPAHRDTLAGLRPVLRDRLGDRWCRVAAARALARLGVPTADLTQALVAGVTDYAGRFGLATIRELSATETVPLLAGLADGDGRLDVAGSADDVVWSDEALVEELHATIAALRDRPARDVTGAGRSR</sequence>
<dbReference type="Gene3D" id="1.25.10.10">
    <property type="entry name" value="Leucine-rich Repeat Variant"/>
    <property type="match status" value="2"/>
</dbReference>
<proteinExistence type="predicted"/>
<organism evidence="1 2">
    <name type="scientific">Micromonospora auratinigra</name>
    <dbReference type="NCBI Taxonomy" id="261654"/>
    <lineage>
        <taxon>Bacteria</taxon>
        <taxon>Bacillati</taxon>
        <taxon>Actinomycetota</taxon>
        <taxon>Actinomycetes</taxon>
        <taxon>Micromonosporales</taxon>
        <taxon>Micromonosporaceae</taxon>
        <taxon>Micromonospora</taxon>
    </lineage>
</organism>
<dbReference type="AlphaFoldDB" id="A0A1A8Z5K0"/>
<reference evidence="2" key="1">
    <citation type="submission" date="2016-06" db="EMBL/GenBank/DDBJ databases">
        <authorList>
            <person name="Varghese N."/>
            <person name="Submissions Spin"/>
        </authorList>
    </citation>
    <scope>NUCLEOTIDE SEQUENCE [LARGE SCALE GENOMIC DNA]</scope>
    <source>
        <strain evidence="2">DSM 44815</strain>
    </source>
</reference>
<dbReference type="STRING" id="261654.GA0070611_0781"/>
<dbReference type="SUPFAM" id="SSF48371">
    <property type="entry name" value="ARM repeat"/>
    <property type="match status" value="2"/>
</dbReference>
<accession>A0A1A8Z5K0</accession>
<dbReference type="Proteomes" id="UP000199385">
    <property type="component" value="Chromosome I"/>
</dbReference>
<dbReference type="InterPro" id="IPR021133">
    <property type="entry name" value="HEAT_type_2"/>
</dbReference>
<name>A0A1A8Z5K0_9ACTN</name>